<feature type="domain" description="MgtC/SapB/SrpB/YhiD N-terminal" evidence="8">
    <location>
        <begin position="17"/>
        <end position="147"/>
    </location>
</feature>
<dbReference type="InterPro" id="IPR003416">
    <property type="entry name" value="MgtC/SapB/SrpB/YhiD_fam"/>
</dbReference>
<feature type="transmembrane region" description="Helical" evidence="7">
    <location>
        <begin position="41"/>
        <end position="58"/>
    </location>
</feature>
<evidence type="ECO:0000256" key="1">
    <source>
        <dbReference type="ARBA" id="ARBA00004651"/>
    </source>
</evidence>
<dbReference type="GO" id="GO:0005886">
    <property type="term" value="C:plasma membrane"/>
    <property type="evidence" value="ECO:0007669"/>
    <property type="project" value="UniProtKB-SubCell"/>
</dbReference>
<evidence type="ECO:0000313" key="9">
    <source>
        <dbReference type="EMBL" id="HIS82957.1"/>
    </source>
</evidence>
<reference evidence="9" key="1">
    <citation type="submission" date="2020-10" db="EMBL/GenBank/DDBJ databases">
        <authorList>
            <person name="Gilroy R."/>
        </authorList>
    </citation>
    <scope>NUCLEOTIDE SEQUENCE</scope>
    <source>
        <strain evidence="9">CHK152-2994</strain>
    </source>
</reference>
<dbReference type="PANTHER" id="PTHR33778">
    <property type="entry name" value="PROTEIN MGTC"/>
    <property type="match status" value="1"/>
</dbReference>
<evidence type="ECO:0000256" key="2">
    <source>
        <dbReference type="ARBA" id="ARBA00009298"/>
    </source>
</evidence>
<dbReference type="InterPro" id="IPR049177">
    <property type="entry name" value="MgtC_SapB_SrpB_YhiD_N"/>
</dbReference>
<evidence type="ECO:0000256" key="7">
    <source>
        <dbReference type="SAM" id="Phobius"/>
    </source>
</evidence>
<name>A0A9D1K3N5_9BACT</name>
<comment type="caution">
    <text evidence="9">The sequence shown here is derived from an EMBL/GenBank/DDBJ whole genome shotgun (WGS) entry which is preliminary data.</text>
</comment>
<evidence type="ECO:0000313" key="10">
    <source>
        <dbReference type="Proteomes" id="UP000824139"/>
    </source>
</evidence>
<feature type="transmembrane region" description="Helical" evidence="7">
    <location>
        <begin position="12"/>
        <end position="29"/>
    </location>
</feature>
<evidence type="ECO:0000256" key="3">
    <source>
        <dbReference type="ARBA" id="ARBA00022475"/>
    </source>
</evidence>
<dbReference type="PANTHER" id="PTHR33778:SF1">
    <property type="entry name" value="MAGNESIUM TRANSPORTER YHID-RELATED"/>
    <property type="match status" value="1"/>
</dbReference>
<accession>A0A9D1K3N5</accession>
<protein>
    <submittedName>
        <fullName evidence="9">MgtC/SapB family protein</fullName>
    </submittedName>
</protein>
<evidence type="ECO:0000256" key="5">
    <source>
        <dbReference type="ARBA" id="ARBA00022989"/>
    </source>
</evidence>
<proteinExistence type="inferred from homology"/>
<keyword evidence="5 7" id="KW-1133">Transmembrane helix</keyword>
<dbReference type="AlphaFoldDB" id="A0A9D1K3N5"/>
<gene>
    <name evidence="9" type="ORF">IAD41_05050</name>
</gene>
<sequence length="239" mass="26136">MEVISQIFDLNITMRVLSAILLSFAIGLEREMTNKYAGLRTNILVCVGACIFTIISIYGFPEVSVTGDELGTRDTARVAAQIVTGIGFIGGGTVLRHGANVFGLTTAATLWVSAAIGMACGTGMYGLALLSTIFTIIVLVSVRVFERNVLTGSSKNRKRVRVKLACVTENVDEIYSYIVDNFPQIIEINKKQSGKFENCTNISFTADVLKKRPVQAMYREFEKLTGLESITILEPDEMV</sequence>
<keyword evidence="3" id="KW-1003">Cell membrane</keyword>
<keyword evidence="4 7" id="KW-0812">Transmembrane</keyword>
<organism evidence="9 10">
    <name type="scientific">Candidatus Scatenecus faecavium</name>
    <dbReference type="NCBI Taxonomy" id="2840915"/>
    <lineage>
        <taxon>Bacteria</taxon>
        <taxon>Candidatus Scatenecus</taxon>
    </lineage>
</organism>
<comment type="subcellular location">
    <subcellularLocation>
        <location evidence="1">Cell membrane</location>
        <topology evidence="1">Multi-pass membrane protein</topology>
    </subcellularLocation>
</comment>
<reference evidence="9" key="2">
    <citation type="journal article" date="2021" name="PeerJ">
        <title>Extensive microbial diversity within the chicken gut microbiome revealed by metagenomics and culture.</title>
        <authorList>
            <person name="Gilroy R."/>
            <person name="Ravi A."/>
            <person name="Getino M."/>
            <person name="Pursley I."/>
            <person name="Horton D.L."/>
            <person name="Alikhan N.F."/>
            <person name="Baker D."/>
            <person name="Gharbi K."/>
            <person name="Hall N."/>
            <person name="Watson M."/>
            <person name="Adriaenssens E.M."/>
            <person name="Foster-Nyarko E."/>
            <person name="Jarju S."/>
            <person name="Secka A."/>
            <person name="Antonio M."/>
            <person name="Oren A."/>
            <person name="Chaudhuri R.R."/>
            <person name="La Ragione R."/>
            <person name="Hildebrand F."/>
            <person name="Pallen M.J."/>
        </authorList>
    </citation>
    <scope>NUCLEOTIDE SEQUENCE</scope>
    <source>
        <strain evidence="9">CHK152-2994</strain>
    </source>
</reference>
<dbReference type="PRINTS" id="PR01837">
    <property type="entry name" value="MGTCSAPBPROT"/>
</dbReference>
<dbReference type="EMBL" id="DVJO01000107">
    <property type="protein sequence ID" value="HIS82957.1"/>
    <property type="molecule type" value="Genomic_DNA"/>
</dbReference>
<feature type="transmembrane region" description="Helical" evidence="7">
    <location>
        <begin position="102"/>
        <end position="119"/>
    </location>
</feature>
<evidence type="ECO:0000256" key="4">
    <source>
        <dbReference type="ARBA" id="ARBA00022692"/>
    </source>
</evidence>
<comment type="similarity">
    <text evidence="2">Belongs to the MgtC/SapB family.</text>
</comment>
<dbReference type="Pfam" id="PF02308">
    <property type="entry name" value="MgtC"/>
    <property type="match status" value="1"/>
</dbReference>
<feature type="transmembrane region" description="Helical" evidence="7">
    <location>
        <begin position="125"/>
        <end position="145"/>
    </location>
</feature>
<dbReference type="Proteomes" id="UP000824139">
    <property type="component" value="Unassembled WGS sequence"/>
</dbReference>
<keyword evidence="6 7" id="KW-0472">Membrane</keyword>
<evidence type="ECO:0000259" key="8">
    <source>
        <dbReference type="Pfam" id="PF02308"/>
    </source>
</evidence>
<evidence type="ECO:0000256" key="6">
    <source>
        <dbReference type="ARBA" id="ARBA00023136"/>
    </source>
</evidence>
<feature type="transmembrane region" description="Helical" evidence="7">
    <location>
        <begin position="78"/>
        <end position="95"/>
    </location>
</feature>